<keyword evidence="1 3" id="KW-0378">Hydrolase</keyword>
<evidence type="ECO:0000256" key="3">
    <source>
        <dbReference type="HAMAP-Rule" id="MF_01250"/>
    </source>
</evidence>
<dbReference type="GO" id="GO:0000287">
    <property type="term" value="F:magnesium ion binding"/>
    <property type="evidence" value="ECO:0007669"/>
    <property type="project" value="UniProtKB-UniRule"/>
</dbReference>
<evidence type="ECO:0000313" key="5">
    <source>
        <dbReference type="Proteomes" id="UP000095658"/>
    </source>
</evidence>
<dbReference type="InterPro" id="IPR041492">
    <property type="entry name" value="HAD_2"/>
</dbReference>
<comment type="function">
    <text evidence="3">Hydrolyzes pyrophosphate formed during P-Ser-HPr dephosphorylation by HPrK/P. Might play a role in controlling the intracellular pyrophosphate pool.</text>
</comment>
<dbReference type="RefSeq" id="WP_069937286.1">
    <property type="nucleotide sequence ID" value="NZ_MAMP01000006.1"/>
</dbReference>
<accession>A0A1E7DSY1</accession>
<dbReference type="FunFam" id="3.40.50.1000:FF:000022">
    <property type="entry name" value="Phosphoglycolate phosphatase"/>
    <property type="match status" value="1"/>
</dbReference>
<name>A0A1E7DSY1_9BACI</name>
<dbReference type="NCBIfam" id="TIGR01509">
    <property type="entry name" value="HAD-SF-IA-v3"/>
    <property type="match status" value="1"/>
</dbReference>
<dbReference type="SFLD" id="SFLDG01129">
    <property type="entry name" value="C1.5:_HAD__Beta-PGM__Phosphata"/>
    <property type="match status" value="1"/>
</dbReference>
<dbReference type="Gene3D" id="1.10.150.240">
    <property type="entry name" value="Putative phosphatase, domain 2"/>
    <property type="match status" value="1"/>
</dbReference>
<proteinExistence type="inferred from homology"/>
<dbReference type="InterPro" id="IPR023198">
    <property type="entry name" value="PGP-like_dom2"/>
</dbReference>
<dbReference type="InterPro" id="IPR023733">
    <property type="entry name" value="Pyrophosphatase_Ppax"/>
</dbReference>
<comment type="caution">
    <text evidence="4">The sequence shown here is derived from an EMBL/GenBank/DDBJ whole genome shotgun (WGS) entry which is preliminary data.</text>
</comment>
<feature type="active site" description="Nucleophile" evidence="3">
    <location>
        <position position="10"/>
    </location>
</feature>
<dbReference type="Gene3D" id="3.40.50.1000">
    <property type="entry name" value="HAD superfamily/HAD-like"/>
    <property type="match status" value="1"/>
</dbReference>
<dbReference type="PANTHER" id="PTHR43434:SF26">
    <property type="entry name" value="PYROPHOSPHATASE PPAX"/>
    <property type="match status" value="1"/>
</dbReference>
<reference evidence="4 5" key="1">
    <citation type="submission" date="2016-06" db="EMBL/GenBank/DDBJ databases">
        <title>Domibacillus iocasae genome sequencing.</title>
        <authorList>
            <person name="Verma A."/>
            <person name="Pal Y."/>
            <person name="Ojha A.K."/>
            <person name="Krishnamurthi S."/>
        </authorList>
    </citation>
    <scope>NUCLEOTIDE SEQUENCE [LARGE SCALE GENOMIC DNA]</scope>
    <source>
        <strain evidence="4 5">DSM 29979</strain>
    </source>
</reference>
<dbReference type="HAMAP" id="MF_01250">
    <property type="entry name" value="Pyrophosphat_PpaX"/>
    <property type="match status" value="1"/>
</dbReference>
<evidence type="ECO:0000256" key="1">
    <source>
        <dbReference type="ARBA" id="ARBA00022801"/>
    </source>
</evidence>
<dbReference type="EMBL" id="MAMP01000006">
    <property type="protein sequence ID" value="OES46129.1"/>
    <property type="molecule type" value="Genomic_DNA"/>
</dbReference>
<dbReference type="GO" id="GO:0006281">
    <property type="term" value="P:DNA repair"/>
    <property type="evidence" value="ECO:0007669"/>
    <property type="project" value="TreeGrafter"/>
</dbReference>
<dbReference type="GO" id="GO:0005829">
    <property type="term" value="C:cytosol"/>
    <property type="evidence" value="ECO:0007669"/>
    <property type="project" value="TreeGrafter"/>
</dbReference>
<comment type="similarity">
    <text evidence="3">Belongs to the HAD-like hydrolase superfamily. PpaX family.</text>
</comment>
<organism evidence="4 5">
    <name type="scientific">Domibacillus iocasae</name>
    <dbReference type="NCBI Taxonomy" id="1714016"/>
    <lineage>
        <taxon>Bacteria</taxon>
        <taxon>Bacillati</taxon>
        <taxon>Bacillota</taxon>
        <taxon>Bacilli</taxon>
        <taxon>Bacillales</taxon>
        <taxon>Bacillaceae</taxon>
        <taxon>Domibacillus</taxon>
    </lineage>
</organism>
<dbReference type="SUPFAM" id="SSF56784">
    <property type="entry name" value="HAD-like"/>
    <property type="match status" value="1"/>
</dbReference>
<dbReference type="Proteomes" id="UP000095658">
    <property type="component" value="Unassembled WGS sequence"/>
</dbReference>
<dbReference type="PANTHER" id="PTHR43434">
    <property type="entry name" value="PHOSPHOGLYCOLATE PHOSPHATASE"/>
    <property type="match status" value="1"/>
</dbReference>
<dbReference type="SFLD" id="SFLDG01135">
    <property type="entry name" value="C1.5.6:_HAD__Beta-PGM__Phospha"/>
    <property type="match status" value="1"/>
</dbReference>
<evidence type="ECO:0000256" key="2">
    <source>
        <dbReference type="ARBA" id="ARBA00022842"/>
    </source>
</evidence>
<keyword evidence="5" id="KW-1185">Reference proteome</keyword>
<comment type="cofactor">
    <cofactor evidence="3">
        <name>Mg(2+)</name>
        <dbReference type="ChEBI" id="CHEBI:18420"/>
    </cofactor>
</comment>
<dbReference type="OrthoDB" id="9807630at2"/>
<sequence>MKNITTLLFDLDGTLINTNELIVESFLHTLNHYFPGQYEREDVYPFMGPPLIDTFEAIDKERTMEMVAHYRAFNHEKHDSLVTEFQGVYETIRTLHENGFKMAIVSTKIRETIMKGLKLTHLDPFFDVIVGLDDVEHAKPHPEPVEKALAALGSSADEAIMIGDNYHDIEGGQNAGVKTAGVAWSLKGSDFLNTYNPDYILQSMADLLDILQVGATQK</sequence>
<dbReference type="NCBIfam" id="NF009804">
    <property type="entry name" value="PRK13288.1"/>
    <property type="match status" value="1"/>
</dbReference>
<dbReference type="SFLD" id="SFLDS00003">
    <property type="entry name" value="Haloacid_Dehalogenase"/>
    <property type="match status" value="1"/>
</dbReference>
<dbReference type="CDD" id="cd02616">
    <property type="entry name" value="HAD_PPase"/>
    <property type="match status" value="1"/>
</dbReference>
<dbReference type="NCBIfam" id="TIGR01549">
    <property type="entry name" value="HAD-SF-IA-v1"/>
    <property type="match status" value="1"/>
</dbReference>
<keyword evidence="2 3" id="KW-0460">Magnesium</keyword>
<dbReference type="GO" id="GO:0008967">
    <property type="term" value="F:phosphoglycolate phosphatase activity"/>
    <property type="evidence" value="ECO:0007669"/>
    <property type="project" value="TreeGrafter"/>
</dbReference>
<dbReference type="InterPro" id="IPR050155">
    <property type="entry name" value="HAD-like_hydrolase_sf"/>
</dbReference>
<dbReference type="InterPro" id="IPR023214">
    <property type="entry name" value="HAD_sf"/>
</dbReference>
<comment type="catalytic activity">
    <reaction evidence="3">
        <text>diphosphate + H2O = 2 phosphate + H(+)</text>
        <dbReference type="Rhea" id="RHEA:24576"/>
        <dbReference type="ChEBI" id="CHEBI:15377"/>
        <dbReference type="ChEBI" id="CHEBI:15378"/>
        <dbReference type="ChEBI" id="CHEBI:33019"/>
        <dbReference type="ChEBI" id="CHEBI:43474"/>
        <dbReference type="EC" id="3.6.1.1"/>
    </reaction>
</comment>
<dbReference type="AlphaFoldDB" id="A0A1E7DSY1"/>
<protein>
    <recommendedName>
        <fullName evidence="3">Pyrophosphatase PpaX</fullName>
        <ecNumber evidence="3">3.6.1.1</ecNumber>
    </recommendedName>
</protein>
<evidence type="ECO:0000313" key="4">
    <source>
        <dbReference type="EMBL" id="OES46129.1"/>
    </source>
</evidence>
<dbReference type="GO" id="GO:0004427">
    <property type="term" value="F:inorganic diphosphate phosphatase activity"/>
    <property type="evidence" value="ECO:0007669"/>
    <property type="project" value="UniProtKB-UniRule"/>
</dbReference>
<dbReference type="InterPro" id="IPR036412">
    <property type="entry name" value="HAD-like_sf"/>
</dbReference>
<dbReference type="Pfam" id="PF13419">
    <property type="entry name" value="HAD_2"/>
    <property type="match status" value="1"/>
</dbReference>
<dbReference type="EC" id="3.6.1.1" evidence="3"/>
<gene>
    <name evidence="3" type="primary">ppaX</name>
    <name evidence="4" type="ORF">BA724_16225</name>
</gene>
<dbReference type="STRING" id="1714016.BA724_16225"/>
<dbReference type="InterPro" id="IPR006439">
    <property type="entry name" value="HAD-SF_hydro_IA"/>
</dbReference>